<dbReference type="Proteomes" id="UP000031643">
    <property type="component" value="Chromosome"/>
</dbReference>
<sequence length="81" mass="9047">MLHSDLFDLVATQEHDGGMTPHVFGNRTRQITNRKGVLLSEQRLHQVAKFDRHLVAIGGRSESENFVSQGYRASAATTIKL</sequence>
<protein>
    <submittedName>
        <fullName evidence="1">Uncharacterized protein</fullName>
    </submittedName>
</protein>
<dbReference type="EMBL" id="AP014648">
    <property type="protein sequence ID" value="BAQ18728.1"/>
    <property type="molecule type" value="Genomic_DNA"/>
</dbReference>
<organism evidence="1 2">
    <name type="scientific">Methyloceanibacter caenitepidi</name>
    <dbReference type="NCBI Taxonomy" id="1384459"/>
    <lineage>
        <taxon>Bacteria</taxon>
        <taxon>Pseudomonadati</taxon>
        <taxon>Pseudomonadota</taxon>
        <taxon>Alphaproteobacteria</taxon>
        <taxon>Hyphomicrobiales</taxon>
        <taxon>Hyphomicrobiaceae</taxon>
        <taxon>Methyloceanibacter</taxon>
    </lineage>
</organism>
<evidence type="ECO:0000313" key="1">
    <source>
        <dbReference type="EMBL" id="BAQ18728.1"/>
    </source>
</evidence>
<dbReference type="AlphaFoldDB" id="A0A0A8K707"/>
<accession>A0A0A8K707</accession>
<keyword evidence="2" id="KW-1185">Reference proteome</keyword>
<proteinExistence type="predicted"/>
<dbReference type="KEGG" id="mcg:GL4_3303"/>
<dbReference type="HOGENOM" id="CLU_2569844_0_0_5"/>
<name>A0A0A8K707_9HYPH</name>
<reference evidence="1 2" key="1">
    <citation type="submission" date="2014-09" db="EMBL/GenBank/DDBJ databases">
        <title>Genome sequencing of Methyloceanibacter caenitepidi Gela4.</title>
        <authorList>
            <person name="Takeuchi M."/>
            <person name="Susumu S."/>
            <person name="Kamagata Y."/>
            <person name="Oshima K."/>
            <person name="Hattori M."/>
            <person name="Iwasaki W."/>
        </authorList>
    </citation>
    <scope>NUCLEOTIDE SEQUENCE [LARGE SCALE GENOMIC DNA]</scope>
    <source>
        <strain evidence="1 2">Gela4</strain>
    </source>
</reference>
<evidence type="ECO:0000313" key="2">
    <source>
        <dbReference type="Proteomes" id="UP000031643"/>
    </source>
</evidence>
<gene>
    <name evidence="1" type="ORF">GL4_3303</name>
</gene>